<dbReference type="Proteomes" id="UP000242877">
    <property type="component" value="Unassembled WGS sequence"/>
</dbReference>
<keyword evidence="6" id="KW-1185">Reference proteome</keyword>
<accession>A0A168B1Y9</accession>
<feature type="region of interest" description="Disordered" evidence="3">
    <location>
        <begin position="402"/>
        <end position="427"/>
    </location>
</feature>
<feature type="domain" description="BRO1" evidence="4">
    <location>
        <begin position="1"/>
        <end position="528"/>
    </location>
</feature>
<dbReference type="SMART" id="SM01041">
    <property type="entry name" value="BRO1"/>
    <property type="match status" value="1"/>
</dbReference>
<proteinExistence type="inferred from homology"/>
<organism evidence="5 6">
    <name type="scientific">Ascosphaera apis ARSEF 7405</name>
    <dbReference type="NCBI Taxonomy" id="392613"/>
    <lineage>
        <taxon>Eukaryota</taxon>
        <taxon>Fungi</taxon>
        <taxon>Dikarya</taxon>
        <taxon>Ascomycota</taxon>
        <taxon>Pezizomycotina</taxon>
        <taxon>Eurotiomycetes</taxon>
        <taxon>Eurotiomycetidae</taxon>
        <taxon>Onygenales</taxon>
        <taxon>Ascosphaeraceae</taxon>
        <taxon>Ascosphaera</taxon>
    </lineage>
</organism>
<comment type="similarity">
    <text evidence="1">Belongs to the palC family.</text>
</comment>
<feature type="compositionally biased region" description="Low complexity" evidence="3">
    <location>
        <begin position="119"/>
        <end position="136"/>
    </location>
</feature>
<dbReference type="InterPro" id="IPR004328">
    <property type="entry name" value="BRO1_dom"/>
</dbReference>
<dbReference type="VEuPathDB" id="FungiDB:AAP_01978"/>
<sequence>MPYQFSLPTPGPLLLQSCLSSPSHPQLPYHATTARHALRVALKRYKKATKSQRQNELLKARDAVEQYLNWLVAVIEGAEYDLGRESCSSRAQVEIHQEIEAAWTPVLFSSKTRIPHIPTSLRSKSSPTGSGSGRTSGSERVKHPGFAYELAFTLTTYAFILSNLARSRYLHTLYASHTPTPAERTTALQLSIRDLQLAASIHAYISTSPFFASLNGGSNNSCPPDVQLTAQSGLKSLCLAEATLLSIAKDDGYLFACIQLRNERDTEWMIKAPDIPRVRTLLFARICVRAAELASEAEGAMMAAAAAVAPSPSSATDKSSGIIGYVSVLARVARARACRFFGIEAEDSERTGEGIAWLRAGGECLMAGGRRRSSNGGHDVGKEKEKSRLGFRKWKDDWKERREEKKLEKGAGEGEGGPDSGDGLIAGDDAGRMEELRVSEWLSAKWEKMNNTVNTQRIPPHGPLLSQLPSGRDILPPLKVYVPECLDKDRIESLRGAGVSPESAGMGFDGDELGSSSEEEEEIVRDYF</sequence>
<gene>
    <name evidence="5" type="ORF">AAP_01978</name>
</gene>
<dbReference type="GO" id="GO:0071467">
    <property type="term" value="P:cellular response to pH"/>
    <property type="evidence" value="ECO:0007669"/>
    <property type="project" value="InterPro"/>
</dbReference>
<feature type="compositionally biased region" description="Basic and acidic residues" evidence="3">
    <location>
        <begin position="402"/>
        <end position="412"/>
    </location>
</feature>
<evidence type="ECO:0000259" key="4">
    <source>
        <dbReference type="PROSITE" id="PS51180"/>
    </source>
</evidence>
<dbReference type="OrthoDB" id="10266451at2759"/>
<dbReference type="AlphaFoldDB" id="A0A168B1Y9"/>
<feature type="region of interest" description="Disordered" evidence="3">
    <location>
        <begin position="117"/>
        <end position="140"/>
    </location>
</feature>
<dbReference type="InterPro" id="IPR037505">
    <property type="entry name" value="pH-resp_palC"/>
</dbReference>
<name>A0A168B1Y9_9EURO</name>
<dbReference type="PANTHER" id="PTHR40463">
    <property type="entry name" value="PH-RESPONSE REGULATOR PROTEIN PALC"/>
    <property type="match status" value="1"/>
</dbReference>
<evidence type="ECO:0000313" key="5">
    <source>
        <dbReference type="EMBL" id="KZZ94678.1"/>
    </source>
</evidence>
<dbReference type="PANTHER" id="PTHR40463:SF1">
    <property type="entry name" value="PH-RESPONSE REGULATOR PROTEIN PALC"/>
    <property type="match status" value="1"/>
</dbReference>
<dbReference type="GO" id="GO:0005886">
    <property type="term" value="C:plasma membrane"/>
    <property type="evidence" value="ECO:0007669"/>
    <property type="project" value="TreeGrafter"/>
</dbReference>
<reference evidence="5 6" key="1">
    <citation type="journal article" date="2016" name="Genome Biol. Evol.">
        <title>Divergent and convergent evolution of fungal pathogenicity.</title>
        <authorList>
            <person name="Shang Y."/>
            <person name="Xiao G."/>
            <person name="Zheng P."/>
            <person name="Cen K."/>
            <person name="Zhan S."/>
            <person name="Wang C."/>
        </authorList>
    </citation>
    <scope>NUCLEOTIDE SEQUENCE [LARGE SCALE GENOMIC DNA]</scope>
    <source>
        <strain evidence="5 6">ARSEF 7405</strain>
    </source>
</reference>
<evidence type="ECO:0000256" key="3">
    <source>
        <dbReference type="SAM" id="MobiDB-lite"/>
    </source>
</evidence>
<feature type="compositionally biased region" description="Acidic residues" evidence="3">
    <location>
        <begin position="509"/>
        <end position="528"/>
    </location>
</feature>
<dbReference type="InterPro" id="IPR038499">
    <property type="entry name" value="BRO1_sf"/>
</dbReference>
<evidence type="ECO:0000313" key="6">
    <source>
        <dbReference type="Proteomes" id="UP000242877"/>
    </source>
</evidence>
<dbReference type="EMBL" id="AZGZ01000006">
    <property type="protein sequence ID" value="KZZ94678.1"/>
    <property type="molecule type" value="Genomic_DNA"/>
</dbReference>
<comment type="caution">
    <text evidence="5">The sequence shown here is derived from an EMBL/GenBank/DDBJ whole genome shotgun (WGS) entry which is preliminary data.</text>
</comment>
<evidence type="ECO:0000256" key="1">
    <source>
        <dbReference type="ARBA" id="ARBA00010997"/>
    </source>
</evidence>
<evidence type="ECO:0000256" key="2">
    <source>
        <dbReference type="ARBA" id="ARBA00022193"/>
    </source>
</evidence>
<feature type="region of interest" description="Disordered" evidence="3">
    <location>
        <begin position="496"/>
        <end position="528"/>
    </location>
</feature>
<dbReference type="PROSITE" id="PS51180">
    <property type="entry name" value="BRO1"/>
    <property type="match status" value="1"/>
</dbReference>
<protein>
    <recommendedName>
        <fullName evidence="2">pH-response regulator protein palC</fullName>
    </recommendedName>
</protein>
<dbReference type="Gene3D" id="1.25.40.280">
    <property type="entry name" value="alix/aip1 like domains"/>
    <property type="match status" value="1"/>
</dbReference>